<dbReference type="Pfam" id="PF10345">
    <property type="entry name" value="Cohesin_load"/>
    <property type="match status" value="1"/>
</dbReference>
<dbReference type="GO" id="GO:0005634">
    <property type="term" value="C:nucleus"/>
    <property type="evidence" value="ECO:0007669"/>
    <property type="project" value="UniProtKB-SubCell"/>
</dbReference>
<keyword evidence="4" id="KW-0498">Mitosis</keyword>
<keyword evidence="6" id="KW-0539">Nucleus</keyword>
<evidence type="ECO:0008006" key="10">
    <source>
        <dbReference type="Google" id="ProtNLM"/>
    </source>
</evidence>
<dbReference type="GO" id="GO:0007064">
    <property type="term" value="P:mitotic sister chromatid cohesion"/>
    <property type="evidence" value="ECO:0007669"/>
    <property type="project" value="InterPro"/>
</dbReference>
<reference evidence="8 9" key="1">
    <citation type="journal article" date="2017" name="Mycologia">
        <title>Bifiguratus adelaidae, gen. et sp. nov., a new member of Mucoromycotina in endophytic and soil-dwelling habitats.</title>
        <authorList>
            <person name="Torres-Cruz T.J."/>
            <person name="Billingsley Tobias T.L."/>
            <person name="Almatruk M."/>
            <person name="Hesse C."/>
            <person name="Kuske C.R."/>
            <person name="Desiro A."/>
            <person name="Benucci G.M."/>
            <person name="Bonito G."/>
            <person name="Stajich J.E."/>
            <person name="Dunlap C."/>
            <person name="Arnold A.E."/>
            <person name="Porras-Alfaro A."/>
        </authorList>
    </citation>
    <scope>NUCLEOTIDE SEQUENCE [LARGE SCALE GENOMIC DNA]</scope>
    <source>
        <strain evidence="8 9">AZ0501</strain>
    </source>
</reference>
<evidence type="ECO:0000256" key="5">
    <source>
        <dbReference type="ARBA" id="ARBA00022829"/>
    </source>
</evidence>
<dbReference type="SUPFAM" id="SSF48452">
    <property type="entry name" value="TPR-like"/>
    <property type="match status" value="1"/>
</dbReference>
<organism evidence="8 9">
    <name type="scientific">Bifiguratus adelaidae</name>
    <dbReference type="NCBI Taxonomy" id="1938954"/>
    <lineage>
        <taxon>Eukaryota</taxon>
        <taxon>Fungi</taxon>
        <taxon>Fungi incertae sedis</taxon>
        <taxon>Mucoromycota</taxon>
        <taxon>Mucoromycotina</taxon>
        <taxon>Endogonomycetes</taxon>
        <taxon>Endogonales</taxon>
        <taxon>Endogonales incertae sedis</taxon>
        <taxon>Bifiguratus</taxon>
    </lineage>
</organism>
<dbReference type="InterPro" id="IPR019440">
    <property type="entry name" value="MAU2"/>
</dbReference>
<evidence type="ECO:0000256" key="7">
    <source>
        <dbReference type="ARBA" id="ARBA00023306"/>
    </source>
</evidence>
<proteinExistence type="inferred from homology"/>
<evidence type="ECO:0000256" key="3">
    <source>
        <dbReference type="ARBA" id="ARBA00022618"/>
    </source>
</evidence>
<evidence type="ECO:0000313" key="8">
    <source>
        <dbReference type="EMBL" id="OZJ07007.1"/>
    </source>
</evidence>
<gene>
    <name evidence="8" type="ORF">BZG36_00207</name>
</gene>
<dbReference type="Proteomes" id="UP000242875">
    <property type="component" value="Unassembled WGS sequence"/>
</dbReference>
<dbReference type="GO" id="GO:0007059">
    <property type="term" value="P:chromosome segregation"/>
    <property type="evidence" value="ECO:0007669"/>
    <property type="project" value="UniProtKB-KW"/>
</dbReference>
<keyword evidence="5" id="KW-0159">Chromosome partition</keyword>
<keyword evidence="9" id="KW-1185">Reference proteome</keyword>
<protein>
    <recommendedName>
        <fullName evidence="10">Cohesin loading factor</fullName>
    </recommendedName>
</protein>
<evidence type="ECO:0000256" key="2">
    <source>
        <dbReference type="ARBA" id="ARBA00008585"/>
    </source>
</evidence>
<dbReference type="InterPro" id="IPR011990">
    <property type="entry name" value="TPR-like_helical_dom_sf"/>
</dbReference>
<evidence type="ECO:0000313" key="9">
    <source>
        <dbReference type="Proteomes" id="UP000242875"/>
    </source>
</evidence>
<dbReference type="OrthoDB" id="5565328at2759"/>
<comment type="subcellular location">
    <subcellularLocation>
        <location evidence="1">Nucleus</location>
    </subcellularLocation>
</comment>
<evidence type="ECO:0000256" key="1">
    <source>
        <dbReference type="ARBA" id="ARBA00004123"/>
    </source>
</evidence>
<dbReference type="EMBL" id="MVBO01000001">
    <property type="protein sequence ID" value="OZJ07007.1"/>
    <property type="molecule type" value="Genomic_DNA"/>
</dbReference>
<evidence type="ECO:0000256" key="6">
    <source>
        <dbReference type="ARBA" id="ARBA00023242"/>
    </source>
</evidence>
<comment type="caution">
    <text evidence="8">The sequence shown here is derived from an EMBL/GenBank/DDBJ whole genome shotgun (WGS) entry which is preliminary data.</text>
</comment>
<sequence>MVLQQQQMLAMMQTKQYYACEQDVAPPYKRQRAYMPDCGPPDQFGMPKQQGAFEAQYEQQQSSYMTPNLYDHAVPPSVGIQSAPTPSANPYEYPVAVPYHSPPQQKISPVHMLIAFANDYLTKARAVAPFIVVATRDDSKWSQDQARRNYNRLIIGAIGMLELALKKGPLPEEDSKIRLKLAEILSENTRNYSEAIAHIEKALIVSAKQVPLISCHLRGLELHAEVLLKQKDTKKNMKMSIGILKKGSQIARERTMNAWYLRILVKMADIHARLGDYHAASEAIREGKRLSECEGCVGIQYCLKAILVRYAAQFSDYRTLDTIIAGFQSDQKLLQAMNSETSDNMLPVRLQHYIQIMITIWQLHIGEQAKAVQTLKDLQASLQQHRTSSQDNCGTLQLEYRSQDHPGEPTGSTLIQFNFPSGVELYAFGHLLSGLCTRANTTVPHTRSYLIEGLKNVDSYIYVVRDPTSLTSAVRFMKSCIALKARMFLELGYVELSHSLFDASEKSLRAFVHWLQKFDMWQAYRSKVLLLKGMLSQARGQFDTAVITNNIDLKTLALVCTVLVQSANSLDGLAEISSALQIQSSNTSSCTAKCLSEYVMALHTYRSNQILQTKGHLLSALSLATKNDNTRLQSLILGLLGLVYLLLKQDQAQSMLNGAYVLSKASKDELGVSVYGKILKEMSQDTNTNQTQQNL</sequence>
<dbReference type="GO" id="GO:0051301">
    <property type="term" value="P:cell division"/>
    <property type="evidence" value="ECO:0007669"/>
    <property type="project" value="UniProtKB-KW"/>
</dbReference>
<keyword evidence="3" id="KW-0132">Cell division</keyword>
<keyword evidence="7" id="KW-0131">Cell cycle</keyword>
<comment type="similarity">
    <text evidence="2">Belongs to the SCC4/mau-2 family.</text>
</comment>
<dbReference type="AlphaFoldDB" id="A0A261Y8S0"/>
<name>A0A261Y8S0_9FUNG</name>
<dbReference type="Gene3D" id="1.25.40.10">
    <property type="entry name" value="Tetratricopeptide repeat domain"/>
    <property type="match status" value="1"/>
</dbReference>
<dbReference type="PANTHER" id="PTHR21394">
    <property type="entry name" value="MAU2 CHROMATID COHESION FACTOR HOMOLOG"/>
    <property type="match status" value="1"/>
</dbReference>
<accession>A0A261Y8S0</accession>
<evidence type="ECO:0000256" key="4">
    <source>
        <dbReference type="ARBA" id="ARBA00022776"/>
    </source>
</evidence>